<dbReference type="InterPro" id="IPR058852">
    <property type="entry name" value="HTH_77"/>
</dbReference>
<dbReference type="AlphaFoldDB" id="A0A8J4DHX1"/>
<dbReference type="Gene3D" id="1.25.40.10">
    <property type="entry name" value="Tetratricopeptide repeat domain"/>
    <property type="match status" value="1"/>
</dbReference>
<evidence type="ECO:0000313" key="6">
    <source>
        <dbReference type="Proteomes" id="UP000652013"/>
    </source>
</evidence>
<dbReference type="Gene3D" id="1.10.10.10">
    <property type="entry name" value="Winged helix-like DNA-binding domain superfamily/Winged helix DNA-binding domain"/>
    <property type="match status" value="1"/>
</dbReference>
<dbReference type="Pfam" id="PF03704">
    <property type="entry name" value="BTAD"/>
    <property type="match status" value="1"/>
</dbReference>
<comment type="similarity">
    <text evidence="1">Belongs to the AfsR/DnrI/RedD regulatory family.</text>
</comment>
<dbReference type="InterPro" id="IPR005158">
    <property type="entry name" value="BTAD"/>
</dbReference>
<dbReference type="PANTHER" id="PTHR47691">
    <property type="entry name" value="REGULATOR-RELATED"/>
    <property type="match status" value="1"/>
</dbReference>
<dbReference type="InterPro" id="IPR011990">
    <property type="entry name" value="TPR-like_helical_dom_sf"/>
</dbReference>
<dbReference type="SUPFAM" id="SSF46894">
    <property type="entry name" value="C-terminal effector domain of the bipartite response regulators"/>
    <property type="match status" value="1"/>
</dbReference>
<dbReference type="Pfam" id="PF25872">
    <property type="entry name" value="HTH_77"/>
    <property type="match status" value="1"/>
</dbReference>
<evidence type="ECO:0000256" key="3">
    <source>
        <dbReference type="PROSITE-ProRule" id="PRU01091"/>
    </source>
</evidence>
<name>A0A8J4DHX1_9ACTN</name>
<evidence type="ECO:0000256" key="1">
    <source>
        <dbReference type="ARBA" id="ARBA00005820"/>
    </source>
</evidence>
<dbReference type="SMART" id="SM01043">
    <property type="entry name" value="BTAD"/>
    <property type="match status" value="1"/>
</dbReference>
<evidence type="ECO:0000259" key="4">
    <source>
        <dbReference type="PROSITE" id="PS51755"/>
    </source>
</evidence>
<dbReference type="SUPFAM" id="SSF52540">
    <property type="entry name" value="P-loop containing nucleoside triphosphate hydrolases"/>
    <property type="match status" value="1"/>
</dbReference>
<dbReference type="InterPro" id="IPR027417">
    <property type="entry name" value="P-loop_NTPase"/>
</dbReference>
<keyword evidence="2 3" id="KW-0238">DNA-binding</keyword>
<dbReference type="SUPFAM" id="SSF48452">
    <property type="entry name" value="TPR-like"/>
    <property type="match status" value="2"/>
</dbReference>
<evidence type="ECO:0000256" key="2">
    <source>
        <dbReference type="ARBA" id="ARBA00023125"/>
    </source>
</evidence>
<feature type="domain" description="OmpR/PhoB-type" evidence="4">
    <location>
        <begin position="1"/>
        <end position="93"/>
    </location>
</feature>
<keyword evidence="6" id="KW-1185">Reference proteome</keyword>
<dbReference type="SMART" id="SM00862">
    <property type="entry name" value="Trans_reg_C"/>
    <property type="match status" value="1"/>
</dbReference>
<dbReference type="GO" id="GO:0000160">
    <property type="term" value="P:phosphorelay signal transduction system"/>
    <property type="evidence" value="ECO:0007669"/>
    <property type="project" value="InterPro"/>
</dbReference>
<dbReference type="PROSITE" id="PS51755">
    <property type="entry name" value="OMPR_PHOB"/>
    <property type="match status" value="1"/>
</dbReference>
<evidence type="ECO:0000313" key="5">
    <source>
        <dbReference type="EMBL" id="GIJ01829.1"/>
    </source>
</evidence>
<gene>
    <name evidence="5" type="ORF">Sya03_11810</name>
</gene>
<protein>
    <recommendedName>
        <fullName evidence="4">OmpR/PhoB-type domain-containing protein</fullName>
    </recommendedName>
</protein>
<dbReference type="InterPro" id="IPR001867">
    <property type="entry name" value="OmpR/PhoB-type_DNA-bd"/>
</dbReference>
<dbReference type="GO" id="GO:0006355">
    <property type="term" value="P:regulation of DNA-templated transcription"/>
    <property type="evidence" value="ECO:0007669"/>
    <property type="project" value="InterPro"/>
</dbReference>
<sequence>MGETVEVGLLGPVELRRSGAAVPLTGVPQRVVLARLALARGRVVPVADLVDALWGDDPPDNAVGNLHSYVSRLRRAAGPDAIRREPAGYRLDLPADAVDVARAEELAAAAREQEPAAAARTLGAALALWRGAPLADVADRLTFAPDVARLTEWRAQLSEECHEARLAAGDAAGVLPELEEAAAAAPLREAPHLLLMRALHGTGRTAQALAVARAYRERVVEGHGVDPGPAFEDLHRRILADDASLRPARTAHRRTPANRFVGRAAELAALRDAVRAGPVVTVVGPGGVGKTRLTWELLDEQAAAGGEPALVVELAELSVPGDVAVAVAAALGLRAAPRGGAAAVTERLGTDDALLVLDNCEHLLDAVADLVAAVLARCPRVRVLCTSRQPLGVPGERVLRLGPLPEAERVELFCDRAALLRADFAATDPVLGLAGDVCRLLDGLPLAVELAARREAVFGLPQLRDRLSAGLAVLDPARGGTRTNAVSATVEWSYRLLDPAAQALLDRLAVCRGGFGLDGLAHLADDGDGAALLAELVDASLVLRDPRADPPRYRLLETVRHVGLAHLGAAGEEAAREAHAGWLLAHVTGLVEHKVRRDADVSAALRREMANLQEALGWLTAAGRRAETARLAALTAVLVGDDPHPGLVAQLRRLPEPAGPGETEGLLALAAGAGHFIGGGMAEADRLLTVALDTLADDHPLRWAVLLNRCSNAMFTGRVEAVQADGRAVAELRRAPSWAAAMGVCCAALTDAYAGRPDAAQAWLTRYAPQIAAAEHVDGFVPFTRAELAAATDPARALAEYDRALADSARIGQTYFQIITGIGRAAVLIRLGRHPEAVAACRELIAGLRRTGMTAQTWTTLRLTAELLGGLGDAGAAAAVLAAGEADPLAPAVYGPDAERHARLRAAALVPADAPAGLAQTVAYALAALDRHG</sequence>
<dbReference type="InterPro" id="IPR016032">
    <property type="entry name" value="Sig_transdc_resp-reg_C-effctor"/>
</dbReference>
<dbReference type="InterPro" id="IPR036388">
    <property type="entry name" value="WH-like_DNA-bd_sf"/>
</dbReference>
<comment type="caution">
    <text evidence="5">The sequence shown here is derived from an EMBL/GenBank/DDBJ whole genome shotgun (WGS) entry which is preliminary data.</text>
</comment>
<organism evidence="5 6">
    <name type="scientific">Spirilliplanes yamanashiensis</name>
    <dbReference type="NCBI Taxonomy" id="42233"/>
    <lineage>
        <taxon>Bacteria</taxon>
        <taxon>Bacillati</taxon>
        <taxon>Actinomycetota</taxon>
        <taxon>Actinomycetes</taxon>
        <taxon>Micromonosporales</taxon>
        <taxon>Micromonosporaceae</taxon>
        <taxon>Spirilliplanes</taxon>
    </lineage>
</organism>
<reference evidence="5" key="1">
    <citation type="submission" date="2021-01" db="EMBL/GenBank/DDBJ databases">
        <title>Whole genome shotgun sequence of Spirilliplanes yamanashiensis NBRC 15828.</title>
        <authorList>
            <person name="Komaki H."/>
            <person name="Tamura T."/>
        </authorList>
    </citation>
    <scope>NUCLEOTIDE SEQUENCE</scope>
    <source>
        <strain evidence="5">NBRC 15828</strain>
    </source>
</reference>
<proteinExistence type="inferred from homology"/>
<dbReference type="RefSeq" id="WP_203937149.1">
    <property type="nucleotide sequence ID" value="NZ_BAAAGJ010000005.1"/>
</dbReference>
<dbReference type="EMBL" id="BOOY01000006">
    <property type="protein sequence ID" value="GIJ01829.1"/>
    <property type="molecule type" value="Genomic_DNA"/>
</dbReference>
<dbReference type="Proteomes" id="UP000652013">
    <property type="component" value="Unassembled WGS sequence"/>
</dbReference>
<feature type="DNA-binding region" description="OmpR/PhoB-type" evidence="3">
    <location>
        <begin position="1"/>
        <end position="93"/>
    </location>
</feature>
<accession>A0A8J4DHX1</accession>
<dbReference type="PANTHER" id="PTHR47691:SF3">
    <property type="entry name" value="HTH-TYPE TRANSCRIPTIONAL REGULATOR RV0890C-RELATED"/>
    <property type="match status" value="1"/>
</dbReference>
<dbReference type="GO" id="GO:0003677">
    <property type="term" value="F:DNA binding"/>
    <property type="evidence" value="ECO:0007669"/>
    <property type="project" value="UniProtKB-UniRule"/>
</dbReference>